<organism evidence="1">
    <name type="scientific">bioreactor metagenome</name>
    <dbReference type="NCBI Taxonomy" id="1076179"/>
    <lineage>
        <taxon>unclassified sequences</taxon>
        <taxon>metagenomes</taxon>
        <taxon>ecological metagenomes</taxon>
    </lineage>
</organism>
<evidence type="ECO:0000313" key="1">
    <source>
        <dbReference type="EMBL" id="MPM00577.1"/>
    </source>
</evidence>
<reference evidence="1" key="1">
    <citation type="submission" date="2019-08" db="EMBL/GenBank/DDBJ databases">
        <authorList>
            <person name="Kucharzyk K."/>
            <person name="Murdoch R.W."/>
            <person name="Higgins S."/>
            <person name="Loffler F."/>
        </authorList>
    </citation>
    <scope>NUCLEOTIDE SEQUENCE</scope>
</reference>
<sequence>MILLDRCGNENLTIDSWDGKCFKPANDITNLTVTVYNKDTDRVSDKSAYKTKDGRLYIKCKRGYSRTQRLFLDDFK</sequence>
<proteinExistence type="predicted"/>
<accession>A0A644WAP2</accession>
<dbReference type="EMBL" id="VSSQ01000739">
    <property type="protein sequence ID" value="MPM00577.1"/>
    <property type="molecule type" value="Genomic_DNA"/>
</dbReference>
<comment type="caution">
    <text evidence="1">The sequence shown here is derived from an EMBL/GenBank/DDBJ whole genome shotgun (WGS) entry which is preliminary data.</text>
</comment>
<dbReference type="AlphaFoldDB" id="A0A644WAP2"/>
<name>A0A644WAP2_9ZZZZ</name>
<protein>
    <submittedName>
        <fullName evidence="1">Uncharacterized protein</fullName>
    </submittedName>
</protein>
<gene>
    <name evidence="1" type="ORF">SDC9_46804</name>
</gene>